<sequence length="385" mass="41255">MMHRRRRAFPLLGRPGSGEPSGIIVIDKPQGVTSHDVVAAVRSVLHLRRVGHAGTLDPMATGALVVGFGQATRLLNYIVDHDKTYEATIRLGQTTDTDDADGRIMACVPVVLADGRDDMSVSSLGVSAEGDEGRPLAAVGSGAAMHTVSRELIERVISSRLTGDIKQVPSKYSAIKVNGRRAYDLARSGEQVELKARDVTIDEFTVLDAAMKEAVAGNVQGQHGVRTSVVDVSVRVVCSAGTYIRSLGRDLGELLGVGGHLVSLRRTRIGKFGVAGRSVVRASAEPRSFTDRQGENVTRNRAVLPVDREELLARSLSMLEVVKAIMPVLRINDDEARGLRYGRRLERPVNGLCAAYVPDAGGEVVALLEPVGPHECKPAVVFPPQ</sequence>
<dbReference type="GO" id="GO:0031119">
    <property type="term" value="P:tRNA pseudouridine synthesis"/>
    <property type="evidence" value="ECO:0007669"/>
    <property type="project" value="UniProtKB-UniRule"/>
</dbReference>
<dbReference type="Proteomes" id="UP000028730">
    <property type="component" value="Unassembled WGS sequence"/>
</dbReference>
<feature type="domain" description="tRNA pseudouridylate synthase B C-terminal" evidence="8">
    <location>
        <begin position="245"/>
        <end position="274"/>
    </location>
</feature>
<comment type="catalytic activity">
    <reaction evidence="1 5">
        <text>uridine(55) in tRNA = pseudouridine(55) in tRNA</text>
        <dbReference type="Rhea" id="RHEA:42532"/>
        <dbReference type="Rhea" id="RHEA-COMP:10101"/>
        <dbReference type="Rhea" id="RHEA-COMP:10102"/>
        <dbReference type="ChEBI" id="CHEBI:65314"/>
        <dbReference type="ChEBI" id="CHEBI:65315"/>
        <dbReference type="EC" id="5.4.99.25"/>
    </reaction>
</comment>
<evidence type="ECO:0000313" key="10">
    <source>
        <dbReference type="Proteomes" id="UP000028730"/>
    </source>
</evidence>
<dbReference type="InterPro" id="IPR015225">
    <property type="entry name" value="tRNA_psdUridine_synth_fam2_C"/>
</dbReference>
<evidence type="ECO:0000256" key="1">
    <source>
        <dbReference type="ARBA" id="ARBA00000385"/>
    </source>
</evidence>
<dbReference type="InterPro" id="IPR020103">
    <property type="entry name" value="PsdUridine_synth_cat_dom_sf"/>
</dbReference>
<dbReference type="AlphaFoldDB" id="A0A086BP40"/>
<dbReference type="eggNOG" id="COG0130">
    <property type="taxonomic scope" value="Bacteria"/>
</dbReference>
<keyword evidence="10" id="KW-1185">Reference proteome</keyword>
<accession>A0A086BP40</accession>
<organism evidence="9 10">
    <name type="scientific">Bifidobacterium bombi DSM 19703</name>
    <dbReference type="NCBI Taxonomy" id="1341695"/>
    <lineage>
        <taxon>Bacteria</taxon>
        <taxon>Bacillati</taxon>
        <taxon>Actinomycetota</taxon>
        <taxon>Actinomycetes</taxon>
        <taxon>Bifidobacteriales</taxon>
        <taxon>Bifidobacteriaceae</taxon>
        <taxon>Bifidobacterium</taxon>
    </lineage>
</organism>
<name>A0A086BP40_9BIFI</name>
<dbReference type="Pfam" id="PF01509">
    <property type="entry name" value="TruB_N"/>
    <property type="match status" value="2"/>
</dbReference>
<dbReference type="GO" id="GO:0003723">
    <property type="term" value="F:RNA binding"/>
    <property type="evidence" value="ECO:0007669"/>
    <property type="project" value="InterPro"/>
</dbReference>
<keyword evidence="3 5" id="KW-0819">tRNA processing</keyword>
<gene>
    <name evidence="5" type="primary">truB</name>
    <name evidence="9" type="ORF">BBOMB_0008</name>
</gene>
<dbReference type="InterPro" id="IPR032819">
    <property type="entry name" value="TruB_C"/>
</dbReference>
<dbReference type="Pfam" id="PF09142">
    <property type="entry name" value="TruB_C"/>
    <property type="match status" value="1"/>
</dbReference>
<proteinExistence type="inferred from homology"/>
<evidence type="ECO:0000256" key="3">
    <source>
        <dbReference type="ARBA" id="ARBA00022694"/>
    </source>
</evidence>
<dbReference type="Gene3D" id="2.30.130.10">
    <property type="entry name" value="PUA domain"/>
    <property type="match status" value="1"/>
</dbReference>
<dbReference type="GO" id="GO:0160148">
    <property type="term" value="F:tRNA pseudouridine(55) synthase activity"/>
    <property type="evidence" value="ECO:0007669"/>
    <property type="project" value="UniProtKB-EC"/>
</dbReference>
<dbReference type="Pfam" id="PF16198">
    <property type="entry name" value="TruB_C_2"/>
    <property type="match status" value="1"/>
</dbReference>
<dbReference type="InterPro" id="IPR014780">
    <property type="entry name" value="tRNA_psdUridine_synth_TruB"/>
</dbReference>
<keyword evidence="4 5" id="KW-0413">Isomerase</keyword>
<evidence type="ECO:0000259" key="6">
    <source>
        <dbReference type="Pfam" id="PF01509"/>
    </source>
</evidence>
<dbReference type="GO" id="GO:1990481">
    <property type="term" value="P:mRNA pseudouridine synthesis"/>
    <property type="evidence" value="ECO:0007669"/>
    <property type="project" value="TreeGrafter"/>
</dbReference>
<dbReference type="SUPFAM" id="SSF55120">
    <property type="entry name" value="Pseudouridine synthase"/>
    <property type="match status" value="1"/>
</dbReference>
<dbReference type="EMBL" id="ATLK01000001">
    <property type="protein sequence ID" value="KFF30704.1"/>
    <property type="molecule type" value="Genomic_DNA"/>
</dbReference>
<comment type="caution">
    <text evidence="9">The sequence shown here is derived from an EMBL/GenBank/DDBJ whole genome shotgun (WGS) entry which is preliminary data.</text>
</comment>
<evidence type="ECO:0000259" key="8">
    <source>
        <dbReference type="Pfam" id="PF16198"/>
    </source>
</evidence>
<comment type="similarity">
    <text evidence="2 5">Belongs to the pseudouridine synthase TruB family. Type 1 subfamily.</text>
</comment>
<dbReference type="InterPro" id="IPR002501">
    <property type="entry name" value="PsdUridine_synth_N"/>
</dbReference>
<dbReference type="EC" id="5.4.99.25" evidence="5"/>
<feature type="domain" description="Pseudouridine synthase II N-terminal" evidence="6">
    <location>
        <begin position="42"/>
        <end position="107"/>
    </location>
</feature>
<dbReference type="Gene3D" id="3.30.2350.10">
    <property type="entry name" value="Pseudouridine synthase"/>
    <property type="match status" value="1"/>
</dbReference>
<dbReference type="PANTHER" id="PTHR13767:SF2">
    <property type="entry name" value="PSEUDOURIDYLATE SYNTHASE TRUB1"/>
    <property type="match status" value="1"/>
</dbReference>
<protein>
    <recommendedName>
        <fullName evidence="5">tRNA pseudouridine synthase B</fullName>
        <ecNumber evidence="5">5.4.99.25</ecNumber>
    </recommendedName>
    <alternativeName>
        <fullName evidence="5">tRNA pseudouridine(55) synthase</fullName>
        <shortName evidence="5">Psi55 synthase</shortName>
    </alternativeName>
    <alternativeName>
        <fullName evidence="5">tRNA pseudouridylate synthase</fullName>
    </alternativeName>
    <alternativeName>
        <fullName evidence="5">tRNA-uridine isomerase</fullName>
    </alternativeName>
</protein>
<dbReference type="STRING" id="1341695.BBOMB_0008"/>
<reference evidence="9 10" key="1">
    <citation type="journal article" date="2014" name="Appl. Environ. Microbiol.">
        <title>Genomic encyclopedia of type strains of the genus Bifidobacterium.</title>
        <authorList>
            <person name="Milani C."/>
            <person name="Lugli G.A."/>
            <person name="Duranti S."/>
            <person name="Turroni F."/>
            <person name="Bottacini F."/>
            <person name="Mangifesta M."/>
            <person name="Sanchez B."/>
            <person name="Viappiani A."/>
            <person name="Mancabelli L."/>
            <person name="Taminiau B."/>
            <person name="Delcenserie V."/>
            <person name="Barrangou R."/>
            <person name="Margolles A."/>
            <person name="van Sinderen D."/>
            <person name="Ventura M."/>
        </authorList>
    </citation>
    <scope>NUCLEOTIDE SEQUENCE [LARGE SCALE GENOMIC DNA]</scope>
    <source>
        <strain evidence="9 10">DSM 19703</strain>
    </source>
</reference>
<evidence type="ECO:0000256" key="4">
    <source>
        <dbReference type="ARBA" id="ARBA00023235"/>
    </source>
</evidence>
<dbReference type="InterPro" id="IPR036974">
    <property type="entry name" value="PUA_sf"/>
</dbReference>
<evidence type="ECO:0000313" key="9">
    <source>
        <dbReference type="EMBL" id="KFF30704.1"/>
    </source>
</evidence>
<evidence type="ECO:0000256" key="5">
    <source>
        <dbReference type="HAMAP-Rule" id="MF_01080"/>
    </source>
</evidence>
<feature type="active site" description="Nucleophile" evidence="5">
    <location>
        <position position="57"/>
    </location>
</feature>
<comment type="function">
    <text evidence="5">Responsible for synthesis of pseudouridine from uracil-55 in the psi GC loop of transfer RNAs.</text>
</comment>
<feature type="domain" description="Pseudouridine synthase II N-terminal" evidence="6">
    <location>
        <begin position="144"/>
        <end position="244"/>
    </location>
</feature>
<dbReference type="PANTHER" id="PTHR13767">
    <property type="entry name" value="TRNA-PSEUDOURIDINE SYNTHASE"/>
    <property type="match status" value="1"/>
</dbReference>
<dbReference type="HAMAP" id="MF_01080">
    <property type="entry name" value="TruB_bact"/>
    <property type="match status" value="1"/>
</dbReference>
<evidence type="ECO:0000256" key="2">
    <source>
        <dbReference type="ARBA" id="ARBA00005642"/>
    </source>
</evidence>
<dbReference type="CDD" id="cd02573">
    <property type="entry name" value="PseudoU_synth_EcTruB"/>
    <property type="match status" value="1"/>
</dbReference>
<evidence type="ECO:0000259" key="7">
    <source>
        <dbReference type="Pfam" id="PF09142"/>
    </source>
</evidence>
<feature type="domain" description="tRNA pseudouridine synthase II TruB subfamily 2 C-terminal" evidence="7">
    <location>
        <begin position="326"/>
        <end position="383"/>
    </location>
</feature>